<reference evidence="6" key="1">
    <citation type="submission" date="2016-10" db="EMBL/GenBank/DDBJ databases">
        <authorList>
            <person name="Varghese N."/>
            <person name="Submissions S."/>
        </authorList>
    </citation>
    <scope>NUCLEOTIDE SEQUENCE [LARGE SCALE GENOMIC DNA]</scope>
    <source>
        <strain evidence="6">CGMCC 1.10223</strain>
    </source>
</reference>
<evidence type="ECO:0000256" key="3">
    <source>
        <dbReference type="ARBA" id="ARBA00022553"/>
    </source>
</evidence>
<sequence length="723" mass="81096">MNMISRDLNLVFSATFTAEPVRRSLVFWLEKLGINAAIQYENQVFKQLLDPYSAMRQNSGINVILIRFDDWFRVEDGLETEIRKDALLQSKVDRNIVDLLNAVKTSVETTSAIHIVCICPPSPLMEWSTETACDYKEIENRLYQGLQGLNGILPVASSDILDLYPVADYYDFHSDKMGHIPYKQIFFDALGTVIARKIYSATSLPYKVIVLDCDQTLWKGICGEDGVEGIAVDPYRKQLQAFMLEQQRLGMLLCLCSKNNESDIIEALNRPDMLIKPELIAASRINWERKSDNLEALARELNLGLDSFIFIDDNPVECMEVKTRCPQVLTLCLPENDEDIPLYLSNIWAFDRINTTAADQSRTELVKQNTERNKFQQEMLSYEAFISGLELNVSISPLGETELARAAQLTQRVNQFNFTTIRRSEAELRRICSEENVSCFTVAASDRFGDYGIVGLVVCREQGSKLSVDSFLLSCRALGKGIEYTMLARLGEIAADKGLGEVEVIFVPTSKNQPAGQFLSLIGAQNVTASAENKVYAFTAAFARTVDFTSYLEQADHLREEVHAAVQQTASGSDPVILDVLDDIGRHLNTSRSIHAKVEAASQGKTGERAEYVAPRNEFEKRILKIWEDVLVIEQIGVMDNLFEVGGESIKAIQILSRIREEFEVDLPMTVLFEGSLTVAGLAQSVETSLLSSFDEDLIAEQLAALENLTEEEIELLLREESE</sequence>
<dbReference type="InterPro" id="IPR006162">
    <property type="entry name" value="Ppantetheine_attach_site"/>
</dbReference>
<dbReference type="FunFam" id="1.10.1200.10:FF:000005">
    <property type="entry name" value="Nonribosomal peptide synthetase 1"/>
    <property type="match status" value="1"/>
</dbReference>
<dbReference type="NCBIfam" id="TIGR01681">
    <property type="entry name" value="HAD-SF-IIIC"/>
    <property type="match status" value="1"/>
</dbReference>
<dbReference type="EMBL" id="FONN01000040">
    <property type="protein sequence ID" value="SFF44564.1"/>
    <property type="molecule type" value="Genomic_DNA"/>
</dbReference>
<dbReference type="InterPro" id="IPR010033">
    <property type="entry name" value="HAD_SF_ppase_IIIC"/>
</dbReference>
<dbReference type="PROSITE" id="PS50075">
    <property type="entry name" value="CARRIER"/>
    <property type="match status" value="1"/>
</dbReference>
<evidence type="ECO:0000256" key="1">
    <source>
        <dbReference type="ARBA" id="ARBA00001957"/>
    </source>
</evidence>
<dbReference type="OrthoDB" id="323926at2"/>
<feature type="domain" description="Carrier" evidence="4">
    <location>
        <begin position="614"/>
        <end position="690"/>
    </location>
</feature>
<gene>
    <name evidence="5" type="ORF">SAMN04487969_14010</name>
</gene>
<keyword evidence="3" id="KW-0597">Phosphoprotein</keyword>
<organism evidence="5 6">
    <name type="scientific">Paenibacillus algorifonticola</name>
    <dbReference type="NCBI Taxonomy" id="684063"/>
    <lineage>
        <taxon>Bacteria</taxon>
        <taxon>Bacillati</taxon>
        <taxon>Bacillota</taxon>
        <taxon>Bacilli</taxon>
        <taxon>Bacillales</taxon>
        <taxon>Paenibacillaceae</taxon>
        <taxon>Paenibacillus</taxon>
    </lineage>
</organism>
<accession>A0A1I2IQM3</accession>
<dbReference type="InterPro" id="IPR023214">
    <property type="entry name" value="HAD_sf"/>
</dbReference>
<dbReference type="InterPro" id="IPR036412">
    <property type="entry name" value="HAD-like_sf"/>
</dbReference>
<protein>
    <submittedName>
        <fullName evidence="5">HAD-superfamily phosphatase, subfamily IIIC/FkbH-like domain-containing protein</fullName>
    </submittedName>
</protein>
<evidence type="ECO:0000313" key="6">
    <source>
        <dbReference type="Proteomes" id="UP000183410"/>
    </source>
</evidence>
<evidence type="ECO:0000259" key="4">
    <source>
        <dbReference type="PROSITE" id="PS50075"/>
    </source>
</evidence>
<dbReference type="InterPro" id="IPR009081">
    <property type="entry name" value="PP-bd_ACP"/>
</dbReference>
<dbReference type="NCBIfam" id="TIGR01686">
    <property type="entry name" value="FkbH"/>
    <property type="match status" value="1"/>
</dbReference>
<dbReference type="PROSITE" id="PS00012">
    <property type="entry name" value="PHOSPHOPANTETHEINE"/>
    <property type="match status" value="1"/>
</dbReference>
<dbReference type="SUPFAM" id="SSF47336">
    <property type="entry name" value="ACP-like"/>
    <property type="match status" value="1"/>
</dbReference>
<dbReference type="SUPFAM" id="SSF56784">
    <property type="entry name" value="HAD-like"/>
    <property type="match status" value="1"/>
</dbReference>
<keyword evidence="6" id="KW-1185">Reference proteome</keyword>
<dbReference type="PANTHER" id="PTHR44845">
    <property type="entry name" value="CARRIER DOMAIN-CONTAINING PROTEIN"/>
    <property type="match status" value="1"/>
</dbReference>
<proteinExistence type="predicted"/>
<dbReference type="InterPro" id="IPR010037">
    <property type="entry name" value="FkbH_domain"/>
</dbReference>
<keyword evidence="2" id="KW-0596">Phosphopantetheine</keyword>
<evidence type="ECO:0000256" key="2">
    <source>
        <dbReference type="ARBA" id="ARBA00022450"/>
    </source>
</evidence>
<dbReference type="Proteomes" id="UP000183410">
    <property type="component" value="Unassembled WGS sequence"/>
</dbReference>
<comment type="cofactor">
    <cofactor evidence="1">
        <name>pantetheine 4'-phosphate</name>
        <dbReference type="ChEBI" id="CHEBI:47942"/>
    </cofactor>
</comment>
<name>A0A1I2IQM3_9BACL</name>
<dbReference type="Pfam" id="PF00550">
    <property type="entry name" value="PP-binding"/>
    <property type="match status" value="1"/>
</dbReference>
<dbReference type="PANTHER" id="PTHR44845:SF7">
    <property type="entry name" value="PLIPASTATIN SYNTHASE SUBUNIT D"/>
    <property type="match status" value="1"/>
</dbReference>
<dbReference type="Gene3D" id="3.40.50.1110">
    <property type="entry name" value="SGNH hydrolase"/>
    <property type="match status" value="1"/>
</dbReference>
<dbReference type="Gene3D" id="3.40.50.1000">
    <property type="entry name" value="HAD superfamily/HAD-like"/>
    <property type="match status" value="1"/>
</dbReference>
<dbReference type="InterPro" id="IPR036736">
    <property type="entry name" value="ACP-like_sf"/>
</dbReference>
<dbReference type="Gene3D" id="1.10.1200.10">
    <property type="entry name" value="ACP-like"/>
    <property type="match status" value="1"/>
</dbReference>
<dbReference type="InterPro" id="IPR036514">
    <property type="entry name" value="SGNH_hydro_sf"/>
</dbReference>
<evidence type="ECO:0000313" key="5">
    <source>
        <dbReference type="EMBL" id="SFF44564.1"/>
    </source>
</evidence>
<dbReference type="AlphaFoldDB" id="A0A1I2IQM3"/>